<protein>
    <submittedName>
        <fullName evidence="1">Uncharacterized protein</fullName>
    </submittedName>
</protein>
<evidence type="ECO:0000313" key="1">
    <source>
        <dbReference type="EMBL" id="KAI9908176.1"/>
    </source>
</evidence>
<dbReference type="Proteomes" id="UP001163321">
    <property type="component" value="Chromosome 8"/>
</dbReference>
<proteinExistence type="predicted"/>
<keyword evidence="2" id="KW-1185">Reference proteome</keyword>
<sequence length="129" mass="13985">MKGLGTKEDLIYPLSDLHGDFQTITLASLQAALVPYDATIHNAAKAEADVEKPHNIGRDKMGTDEEGFVGVLVSSPPEHLRVVAAAYEKKYGESLVKAAAHVFSGHAEKAVLFLIRMITEPLELLADLF</sequence>
<evidence type="ECO:0000313" key="2">
    <source>
        <dbReference type="Proteomes" id="UP001163321"/>
    </source>
</evidence>
<accession>A0ACC0VQZ0</accession>
<comment type="caution">
    <text evidence="1">The sequence shown here is derived from an EMBL/GenBank/DDBJ whole genome shotgun (WGS) entry which is preliminary data.</text>
</comment>
<gene>
    <name evidence="1" type="ORF">PsorP6_004427</name>
</gene>
<dbReference type="EMBL" id="CM047587">
    <property type="protein sequence ID" value="KAI9908176.1"/>
    <property type="molecule type" value="Genomic_DNA"/>
</dbReference>
<organism evidence="1 2">
    <name type="scientific">Peronosclerospora sorghi</name>
    <dbReference type="NCBI Taxonomy" id="230839"/>
    <lineage>
        <taxon>Eukaryota</taxon>
        <taxon>Sar</taxon>
        <taxon>Stramenopiles</taxon>
        <taxon>Oomycota</taxon>
        <taxon>Peronosporomycetes</taxon>
        <taxon>Peronosporales</taxon>
        <taxon>Peronosporaceae</taxon>
        <taxon>Peronosclerospora</taxon>
    </lineage>
</organism>
<name>A0ACC0VQZ0_9STRA</name>
<reference evidence="1 2" key="1">
    <citation type="journal article" date="2022" name="bioRxiv">
        <title>The genome of the oomycete Peronosclerospora sorghi, a cosmopolitan pathogen of maize and sorghum, is inflated with dispersed pseudogenes.</title>
        <authorList>
            <person name="Fletcher K."/>
            <person name="Martin F."/>
            <person name="Isakeit T."/>
            <person name="Cavanaugh K."/>
            <person name="Magill C."/>
            <person name="Michelmore R."/>
        </authorList>
    </citation>
    <scope>NUCLEOTIDE SEQUENCE [LARGE SCALE GENOMIC DNA]</scope>
    <source>
        <strain evidence="1">P6</strain>
    </source>
</reference>